<organism evidence="1 2">
    <name type="scientific">Cryptolaemus montrouzieri</name>
    <dbReference type="NCBI Taxonomy" id="559131"/>
    <lineage>
        <taxon>Eukaryota</taxon>
        <taxon>Metazoa</taxon>
        <taxon>Ecdysozoa</taxon>
        <taxon>Arthropoda</taxon>
        <taxon>Hexapoda</taxon>
        <taxon>Insecta</taxon>
        <taxon>Pterygota</taxon>
        <taxon>Neoptera</taxon>
        <taxon>Endopterygota</taxon>
        <taxon>Coleoptera</taxon>
        <taxon>Polyphaga</taxon>
        <taxon>Cucujiformia</taxon>
        <taxon>Coccinelloidea</taxon>
        <taxon>Coccinellidae</taxon>
        <taxon>Scymninae</taxon>
        <taxon>Scymnini</taxon>
        <taxon>Cryptolaemus</taxon>
    </lineage>
</organism>
<feature type="non-terminal residue" evidence="1">
    <location>
        <position position="74"/>
    </location>
</feature>
<sequence length="74" mass="8942">MVKSWYYTLPNRRSMTTPQRTSDKKIQRLFENDKSKFQQLMTRQKWGTLADVDSLVDQFYDNARMVMDEIISMQ</sequence>
<reference evidence="1 2" key="1">
    <citation type="journal article" date="2021" name="BMC Biol.">
        <title>Horizontally acquired antibacterial genes associated with adaptive radiation of ladybird beetles.</title>
        <authorList>
            <person name="Li H.S."/>
            <person name="Tang X.F."/>
            <person name="Huang Y.H."/>
            <person name="Xu Z.Y."/>
            <person name="Chen M.L."/>
            <person name="Du X.Y."/>
            <person name="Qiu B.Y."/>
            <person name="Chen P.T."/>
            <person name="Zhang W."/>
            <person name="Slipinski A."/>
            <person name="Escalona H.E."/>
            <person name="Waterhouse R.M."/>
            <person name="Zwick A."/>
            <person name="Pang H."/>
        </authorList>
    </citation>
    <scope>NUCLEOTIDE SEQUENCE [LARGE SCALE GENOMIC DNA]</scope>
    <source>
        <strain evidence="1">SYSU2018</strain>
    </source>
</reference>
<name>A0ABD2NTG2_9CUCU</name>
<dbReference type="Proteomes" id="UP001516400">
    <property type="component" value="Unassembled WGS sequence"/>
</dbReference>
<proteinExistence type="predicted"/>
<comment type="caution">
    <text evidence="1">The sequence shown here is derived from an EMBL/GenBank/DDBJ whole genome shotgun (WGS) entry which is preliminary data.</text>
</comment>
<protein>
    <submittedName>
        <fullName evidence="1">Uncharacterized protein</fullName>
    </submittedName>
</protein>
<keyword evidence="2" id="KW-1185">Reference proteome</keyword>
<dbReference type="AlphaFoldDB" id="A0ABD2NTG2"/>
<evidence type="ECO:0000313" key="1">
    <source>
        <dbReference type="EMBL" id="KAL3281814.1"/>
    </source>
</evidence>
<gene>
    <name evidence="1" type="ORF">HHI36_005014</name>
</gene>
<dbReference type="EMBL" id="JABFTP020000144">
    <property type="protein sequence ID" value="KAL3281814.1"/>
    <property type="molecule type" value="Genomic_DNA"/>
</dbReference>
<evidence type="ECO:0000313" key="2">
    <source>
        <dbReference type="Proteomes" id="UP001516400"/>
    </source>
</evidence>
<accession>A0ABD2NTG2</accession>